<dbReference type="KEGG" id="dalk:DSCA_37410"/>
<proteinExistence type="predicted"/>
<evidence type="ECO:0000313" key="1">
    <source>
        <dbReference type="EMBL" id="BBO69811.1"/>
    </source>
</evidence>
<dbReference type="SUPFAM" id="SSF89796">
    <property type="entry name" value="CoA-transferase family III (CaiB/BaiF)"/>
    <property type="match status" value="1"/>
</dbReference>
<dbReference type="AlphaFoldDB" id="A0A5K7YS51"/>
<dbReference type="Proteomes" id="UP000427906">
    <property type="component" value="Chromosome"/>
</dbReference>
<dbReference type="RefSeq" id="WP_197904621.1">
    <property type="nucleotide sequence ID" value="NZ_AP021874.1"/>
</dbReference>
<dbReference type="InterPro" id="IPR023606">
    <property type="entry name" value="CoA-Trfase_III_dom_1_sf"/>
</dbReference>
<evidence type="ECO:0000313" key="2">
    <source>
        <dbReference type="Proteomes" id="UP000427906"/>
    </source>
</evidence>
<dbReference type="Pfam" id="PF02515">
    <property type="entry name" value="CoA_transf_3"/>
    <property type="match status" value="1"/>
</dbReference>
<keyword evidence="2" id="KW-1185">Reference proteome</keyword>
<dbReference type="InterPro" id="IPR003673">
    <property type="entry name" value="CoA-Trfase_fam_III"/>
</dbReference>
<gene>
    <name evidence="1" type="ORF">DSCA_37410</name>
</gene>
<sequence length="53" mass="5753">MTTDGALKGVIYCSITGYGQTGNYRDRAGHDVNYASCTAGVIWTNLNPRKGER</sequence>
<dbReference type="Gene3D" id="3.40.50.10540">
    <property type="entry name" value="Crotonobetainyl-coa:carnitine coa-transferase, domain 1"/>
    <property type="match status" value="1"/>
</dbReference>
<reference evidence="1 2" key="1">
    <citation type="submission" date="2019-11" db="EMBL/GenBank/DDBJ databases">
        <title>Comparative genomics of hydrocarbon-degrading Desulfosarcina strains.</title>
        <authorList>
            <person name="Watanabe M."/>
            <person name="Kojima H."/>
            <person name="Fukui M."/>
        </authorList>
    </citation>
    <scope>NUCLEOTIDE SEQUENCE [LARGE SCALE GENOMIC DNA]</scope>
    <source>
        <strain evidence="1 2">PL12</strain>
    </source>
</reference>
<name>A0A5K7YS51_9BACT</name>
<dbReference type="GO" id="GO:0003824">
    <property type="term" value="F:catalytic activity"/>
    <property type="evidence" value="ECO:0007669"/>
    <property type="project" value="InterPro"/>
</dbReference>
<dbReference type="EMBL" id="AP021874">
    <property type="protein sequence ID" value="BBO69811.1"/>
    <property type="molecule type" value="Genomic_DNA"/>
</dbReference>
<protein>
    <submittedName>
        <fullName evidence="1">Uncharacterized protein</fullName>
    </submittedName>
</protein>
<organism evidence="1 2">
    <name type="scientific">Desulfosarcina alkanivorans</name>
    <dbReference type="NCBI Taxonomy" id="571177"/>
    <lineage>
        <taxon>Bacteria</taxon>
        <taxon>Pseudomonadati</taxon>
        <taxon>Thermodesulfobacteriota</taxon>
        <taxon>Desulfobacteria</taxon>
        <taxon>Desulfobacterales</taxon>
        <taxon>Desulfosarcinaceae</taxon>
        <taxon>Desulfosarcina</taxon>
    </lineage>
</organism>
<accession>A0A5K7YS51</accession>